<sequence length="301" mass="34534">MSASSRNHTNDPICSPCSTFTLPEVAVTTHFACEHSTRDVIPIFARNISRLAYPELPFVPGIRERYNYFQTSNDRCALCRLPSHSSLESDHDAVKVHHYICGHQTTTLVANPHATKWPRGPHEEAVRNPAGLTCGACILSYSKIMFECGHQFLLPKLGPKLSRTHDEQRQEADSGWTIIEWTCPRCEARTKRTRSEWGGEAKDRRENAGTEDTSDGRRVNEQVFLESESERKRKGVEGIRKRAEKVIQQADLVRREAEKVRKWYDKRLARSDFGGEHRRTNDKWCTRLWSLKGKKTARAMD</sequence>
<protein>
    <submittedName>
        <fullName evidence="2">Uncharacterized protein</fullName>
    </submittedName>
</protein>
<proteinExistence type="predicted"/>
<gene>
    <name evidence="2" type="ORF">EV356DRAFT_359893</name>
</gene>
<accession>A0A6A6HI52</accession>
<evidence type="ECO:0000313" key="3">
    <source>
        <dbReference type="Proteomes" id="UP000800092"/>
    </source>
</evidence>
<keyword evidence="3" id="KW-1185">Reference proteome</keyword>
<dbReference type="EMBL" id="ML991778">
    <property type="protein sequence ID" value="KAF2237824.1"/>
    <property type="molecule type" value="Genomic_DNA"/>
</dbReference>
<dbReference type="Proteomes" id="UP000800092">
    <property type="component" value="Unassembled WGS sequence"/>
</dbReference>
<name>A0A6A6HI52_VIRVR</name>
<feature type="region of interest" description="Disordered" evidence="1">
    <location>
        <begin position="192"/>
        <end position="221"/>
    </location>
</feature>
<evidence type="ECO:0000256" key="1">
    <source>
        <dbReference type="SAM" id="MobiDB-lite"/>
    </source>
</evidence>
<dbReference type="AlphaFoldDB" id="A0A6A6HI52"/>
<reference evidence="2" key="1">
    <citation type="journal article" date="2020" name="Stud. Mycol.">
        <title>101 Dothideomycetes genomes: a test case for predicting lifestyles and emergence of pathogens.</title>
        <authorList>
            <person name="Haridas S."/>
            <person name="Albert R."/>
            <person name="Binder M."/>
            <person name="Bloem J."/>
            <person name="Labutti K."/>
            <person name="Salamov A."/>
            <person name="Andreopoulos B."/>
            <person name="Baker S."/>
            <person name="Barry K."/>
            <person name="Bills G."/>
            <person name="Bluhm B."/>
            <person name="Cannon C."/>
            <person name="Castanera R."/>
            <person name="Culley D."/>
            <person name="Daum C."/>
            <person name="Ezra D."/>
            <person name="Gonzalez J."/>
            <person name="Henrissat B."/>
            <person name="Kuo A."/>
            <person name="Liang C."/>
            <person name="Lipzen A."/>
            <person name="Lutzoni F."/>
            <person name="Magnuson J."/>
            <person name="Mondo S."/>
            <person name="Nolan M."/>
            <person name="Ohm R."/>
            <person name="Pangilinan J."/>
            <person name="Park H.-J."/>
            <person name="Ramirez L."/>
            <person name="Alfaro M."/>
            <person name="Sun H."/>
            <person name="Tritt A."/>
            <person name="Yoshinaga Y."/>
            <person name="Zwiers L.-H."/>
            <person name="Turgeon B."/>
            <person name="Goodwin S."/>
            <person name="Spatafora J."/>
            <person name="Crous P."/>
            <person name="Grigoriev I."/>
        </authorList>
    </citation>
    <scope>NUCLEOTIDE SEQUENCE</scope>
    <source>
        <strain evidence="2">Tuck. ex Michener</strain>
    </source>
</reference>
<organism evidence="2 3">
    <name type="scientific">Viridothelium virens</name>
    <name type="common">Speckled blister lichen</name>
    <name type="synonym">Trypethelium virens</name>
    <dbReference type="NCBI Taxonomy" id="1048519"/>
    <lineage>
        <taxon>Eukaryota</taxon>
        <taxon>Fungi</taxon>
        <taxon>Dikarya</taxon>
        <taxon>Ascomycota</taxon>
        <taxon>Pezizomycotina</taxon>
        <taxon>Dothideomycetes</taxon>
        <taxon>Dothideomycetes incertae sedis</taxon>
        <taxon>Trypetheliales</taxon>
        <taxon>Trypetheliaceae</taxon>
        <taxon>Viridothelium</taxon>
    </lineage>
</organism>
<evidence type="ECO:0000313" key="2">
    <source>
        <dbReference type="EMBL" id="KAF2237824.1"/>
    </source>
</evidence>
<feature type="compositionally biased region" description="Basic and acidic residues" evidence="1">
    <location>
        <begin position="192"/>
        <end position="220"/>
    </location>
</feature>